<feature type="compositionally biased region" description="Basic and acidic residues" evidence="1">
    <location>
        <begin position="195"/>
        <end position="209"/>
    </location>
</feature>
<comment type="caution">
    <text evidence="2">The sequence shown here is derived from an EMBL/GenBank/DDBJ whole genome shotgun (WGS) entry which is preliminary data.</text>
</comment>
<keyword evidence="3" id="KW-1185">Reference proteome</keyword>
<feature type="region of interest" description="Disordered" evidence="1">
    <location>
        <begin position="158"/>
        <end position="209"/>
    </location>
</feature>
<dbReference type="EMBL" id="CAJPIN010011906">
    <property type="protein sequence ID" value="CAG2060270.1"/>
    <property type="molecule type" value="Genomic_DNA"/>
</dbReference>
<dbReference type="Proteomes" id="UP001153148">
    <property type="component" value="Unassembled WGS sequence"/>
</dbReference>
<reference evidence="2" key="1">
    <citation type="submission" date="2021-03" db="EMBL/GenBank/DDBJ databases">
        <authorList>
            <person name="Tran Van P."/>
        </authorList>
    </citation>
    <scope>NUCLEOTIDE SEQUENCE</scope>
</reference>
<gene>
    <name evidence="2" type="ORF">TPAB3V08_LOCUS7228</name>
</gene>
<name>A0ABN7P2N8_TIMPD</name>
<evidence type="ECO:0000256" key="1">
    <source>
        <dbReference type="SAM" id="MobiDB-lite"/>
    </source>
</evidence>
<evidence type="ECO:0000313" key="3">
    <source>
        <dbReference type="Proteomes" id="UP001153148"/>
    </source>
</evidence>
<proteinExistence type="predicted"/>
<evidence type="ECO:0000313" key="2">
    <source>
        <dbReference type="EMBL" id="CAG2060270.1"/>
    </source>
</evidence>
<protein>
    <submittedName>
        <fullName evidence="2">Uncharacterized protein</fullName>
    </submittedName>
</protein>
<sequence length="209" mass="24508">MKLCFKSRSGVLRKVLPKWFSMSLQENAAPFKFHNSHDQEEATHVLLHIIHEVHSADPDSFKLLLDINDCDIPSITNTINNIHPRVSFTIEKETNGSINYLDLNIAKNFHNKYLRYWQSKKRDARPQHLHQYHLHPSHALHFPRNLRQQLTQISSHSTMGQAHPNLLPPPPFCTKRRRRCGRETTTTTSTKKHKMVEEMRNQGEKKKKL</sequence>
<organism evidence="2 3">
    <name type="scientific">Timema podura</name>
    <name type="common">Walking stick</name>
    <dbReference type="NCBI Taxonomy" id="61482"/>
    <lineage>
        <taxon>Eukaryota</taxon>
        <taxon>Metazoa</taxon>
        <taxon>Ecdysozoa</taxon>
        <taxon>Arthropoda</taxon>
        <taxon>Hexapoda</taxon>
        <taxon>Insecta</taxon>
        <taxon>Pterygota</taxon>
        <taxon>Neoptera</taxon>
        <taxon>Polyneoptera</taxon>
        <taxon>Phasmatodea</taxon>
        <taxon>Timematodea</taxon>
        <taxon>Timematoidea</taxon>
        <taxon>Timematidae</taxon>
        <taxon>Timema</taxon>
    </lineage>
</organism>
<accession>A0ABN7P2N8</accession>